<dbReference type="GO" id="GO:0004721">
    <property type="term" value="F:phosphoprotein phosphatase activity"/>
    <property type="evidence" value="ECO:0007669"/>
    <property type="project" value="TreeGrafter"/>
</dbReference>
<evidence type="ECO:0000259" key="9">
    <source>
        <dbReference type="PROSITE" id="PS50109"/>
    </source>
</evidence>
<keyword evidence="5" id="KW-0418">Kinase</keyword>
<dbReference type="PROSITE" id="PS50109">
    <property type="entry name" value="HIS_KIN"/>
    <property type="match status" value="1"/>
</dbReference>
<evidence type="ECO:0000256" key="5">
    <source>
        <dbReference type="ARBA" id="ARBA00022777"/>
    </source>
</evidence>
<dbReference type="InterPro" id="IPR050351">
    <property type="entry name" value="BphY/WalK/GraS-like"/>
</dbReference>
<dbReference type="SUPFAM" id="SSF55874">
    <property type="entry name" value="ATPase domain of HSP90 chaperone/DNA topoisomerase II/histidine kinase"/>
    <property type="match status" value="1"/>
</dbReference>
<dbReference type="Gene3D" id="1.10.287.130">
    <property type="match status" value="1"/>
</dbReference>
<evidence type="ECO:0000256" key="1">
    <source>
        <dbReference type="ARBA" id="ARBA00000085"/>
    </source>
</evidence>
<dbReference type="EC" id="2.7.13.3" evidence="2"/>
<comment type="catalytic activity">
    <reaction evidence="1">
        <text>ATP + protein L-histidine = ADP + protein N-phospho-L-histidine.</text>
        <dbReference type="EC" id="2.7.13.3"/>
    </reaction>
</comment>
<feature type="transmembrane region" description="Helical" evidence="8">
    <location>
        <begin position="7"/>
        <end position="29"/>
    </location>
</feature>
<dbReference type="InterPro" id="IPR036890">
    <property type="entry name" value="HATPase_C_sf"/>
</dbReference>
<dbReference type="InterPro" id="IPR036097">
    <property type="entry name" value="HisK_dim/P_sf"/>
</dbReference>
<dbReference type="InterPro" id="IPR003661">
    <property type="entry name" value="HisK_dim/P_dom"/>
</dbReference>
<dbReference type="RefSeq" id="WP_116543228.1">
    <property type="nucleotide sequence ID" value="NZ_QEKI01000005.1"/>
</dbReference>
<keyword evidence="8" id="KW-0812">Transmembrane</keyword>
<proteinExistence type="predicted"/>
<sequence>MSKLTIIGVIVLMSISLLGMVGLQLYWILDAIQVKQEQFDRSVHEALARVVEKLETQEAVSAVASGMATLQAAPAEVDELEELTPQATQPAAQARLARVQPAPEPEPEFPVPAAPTITGIVAKKKPAKSAAEVSSSVTIEKTHTTSNQGIPTGHIFPSDSLMQRLLSPTMREYNFPADHATMLKQLKVQTELAEAHAIRLSEFEGERLRHLAENALIQTRHLNGRNFRISVDTLQHIALHLDSLRRHGYLNHTIDPATISAINVQTDSVFIFKNGRKQRESVNELRSHLGGRVIFRSIDKPQEKRTENSRPTTRVYVRASETQDESASTMVAGATPKPKHAAKAQLAAAKPAVVPTQPDPARVEARKERLNEVVEKMVVEYVAKDVPLEQRLNLEEIKPLLQSELQDKGICLDFGYWVLTNQQDTITAAHLPTNSTRTFATYKASLFPNDIFDKSDYLAVYFPDSQAYAIRSLWMMLAFSALFTLIMVATFGTTIHIIFRQKKLSDMKNDFINNMTHEFKTPIATISLAADAISNPKVYVRPEKVQYYTGIIRQENKRMNAQVENVLQIARLEKEDYQMNLVRTDLHALVLKAVESVHLQVADRQGAITTELNATAPDLELDEVHFYNVICNLLDNANKYSPDRPAIRIQTYNTVGGILLAVEDKGMGMTRDAQLRVFDKFYRVPTGNLHNVKGFGLGLSYVKAIVRAHNGTIKLQSEPGRGSRFEIFLPASA</sequence>
<evidence type="ECO:0000256" key="4">
    <source>
        <dbReference type="ARBA" id="ARBA00022679"/>
    </source>
</evidence>
<dbReference type="Pfam" id="PF00512">
    <property type="entry name" value="HisKA"/>
    <property type="match status" value="1"/>
</dbReference>
<keyword evidence="11" id="KW-1185">Reference proteome</keyword>
<keyword evidence="8" id="KW-1133">Transmembrane helix</keyword>
<dbReference type="PRINTS" id="PR00344">
    <property type="entry name" value="BCTRLSENSOR"/>
</dbReference>
<accession>A0A2U1AXZ4</accession>
<dbReference type="GO" id="GO:0005886">
    <property type="term" value="C:plasma membrane"/>
    <property type="evidence" value="ECO:0007669"/>
    <property type="project" value="TreeGrafter"/>
</dbReference>
<keyword evidence="8" id="KW-0472">Membrane</keyword>
<dbReference type="Proteomes" id="UP000245466">
    <property type="component" value="Unassembled WGS sequence"/>
</dbReference>
<organism evidence="10 11">
    <name type="scientific">Pontibacter virosus</name>
    <dbReference type="NCBI Taxonomy" id="1765052"/>
    <lineage>
        <taxon>Bacteria</taxon>
        <taxon>Pseudomonadati</taxon>
        <taxon>Bacteroidota</taxon>
        <taxon>Cytophagia</taxon>
        <taxon>Cytophagales</taxon>
        <taxon>Hymenobacteraceae</taxon>
        <taxon>Pontibacter</taxon>
    </lineage>
</organism>
<dbReference type="SUPFAM" id="SSF47384">
    <property type="entry name" value="Homodimeric domain of signal transducing histidine kinase"/>
    <property type="match status" value="1"/>
</dbReference>
<dbReference type="Pfam" id="PF02518">
    <property type="entry name" value="HATPase_c"/>
    <property type="match status" value="1"/>
</dbReference>
<evidence type="ECO:0000256" key="7">
    <source>
        <dbReference type="SAM" id="MobiDB-lite"/>
    </source>
</evidence>
<keyword evidence="6" id="KW-0902">Two-component regulatory system</keyword>
<evidence type="ECO:0000256" key="2">
    <source>
        <dbReference type="ARBA" id="ARBA00012438"/>
    </source>
</evidence>
<dbReference type="SMART" id="SM00388">
    <property type="entry name" value="HisKA"/>
    <property type="match status" value="1"/>
</dbReference>
<dbReference type="InterPro" id="IPR005467">
    <property type="entry name" value="His_kinase_dom"/>
</dbReference>
<evidence type="ECO:0000256" key="8">
    <source>
        <dbReference type="SAM" id="Phobius"/>
    </source>
</evidence>
<protein>
    <recommendedName>
        <fullName evidence="2">histidine kinase</fullName>
        <ecNumber evidence="2">2.7.13.3</ecNumber>
    </recommendedName>
</protein>
<reference evidence="10 11" key="1">
    <citation type="submission" date="2018-04" db="EMBL/GenBank/DDBJ databases">
        <title>Genomic Encyclopedia of Type Strains, Phase IV (KMG-IV): sequencing the most valuable type-strain genomes for metagenomic binning, comparative biology and taxonomic classification.</title>
        <authorList>
            <person name="Goeker M."/>
        </authorList>
    </citation>
    <scope>NUCLEOTIDE SEQUENCE [LARGE SCALE GENOMIC DNA]</scope>
    <source>
        <strain evidence="10 11">DSM 100231</strain>
    </source>
</reference>
<evidence type="ECO:0000256" key="3">
    <source>
        <dbReference type="ARBA" id="ARBA00022553"/>
    </source>
</evidence>
<dbReference type="InterPro" id="IPR004358">
    <property type="entry name" value="Sig_transdc_His_kin-like_C"/>
</dbReference>
<dbReference type="AlphaFoldDB" id="A0A2U1AXZ4"/>
<gene>
    <name evidence="10" type="ORF">C8E01_105228</name>
</gene>
<comment type="caution">
    <text evidence="10">The sequence shown here is derived from an EMBL/GenBank/DDBJ whole genome shotgun (WGS) entry which is preliminary data.</text>
</comment>
<feature type="domain" description="Histidine kinase" evidence="9">
    <location>
        <begin position="514"/>
        <end position="733"/>
    </location>
</feature>
<dbReference type="EMBL" id="QEKI01000005">
    <property type="protein sequence ID" value="PVY41299.1"/>
    <property type="molecule type" value="Genomic_DNA"/>
</dbReference>
<feature type="region of interest" description="Disordered" evidence="7">
    <location>
        <begin position="135"/>
        <end position="154"/>
    </location>
</feature>
<dbReference type="Gene3D" id="3.30.565.10">
    <property type="entry name" value="Histidine kinase-like ATPase, C-terminal domain"/>
    <property type="match status" value="1"/>
</dbReference>
<dbReference type="SMART" id="SM00387">
    <property type="entry name" value="HATPase_c"/>
    <property type="match status" value="1"/>
</dbReference>
<dbReference type="GO" id="GO:0000155">
    <property type="term" value="F:phosphorelay sensor kinase activity"/>
    <property type="evidence" value="ECO:0007669"/>
    <property type="project" value="InterPro"/>
</dbReference>
<feature type="transmembrane region" description="Helical" evidence="8">
    <location>
        <begin position="473"/>
        <end position="499"/>
    </location>
</feature>
<feature type="compositionally biased region" description="Polar residues" evidence="7">
    <location>
        <begin position="135"/>
        <end position="150"/>
    </location>
</feature>
<dbReference type="GO" id="GO:0016036">
    <property type="term" value="P:cellular response to phosphate starvation"/>
    <property type="evidence" value="ECO:0007669"/>
    <property type="project" value="TreeGrafter"/>
</dbReference>
<dbReference type="FunFam" id="3.30.565.10:FF:000006">
    <property type="entry name" value="Sensor histidine kinase WalK"/>
    <property type="match status" value="1"/>
</dbReference>
<name>A0A2U1AXZ4_9BACT</name>
<keyword evidence="3" id="KW-0597">Phosphoprotein</keyword>
<evidence type="ECO:0000313" key="10">
    <source>
        <dbReference type="EMBL" id="PVY41299.1"/>
    </source>
</evidence>
<dbReference type="InterPro" id="IPR003594">
    <property type="entry name" value="HATPase_dom"/>
</dbReference>
<evidence type="ECO:0000256" key="6">
    <source>
        <dbReference type="ARBA" id="ARBA00023012"/>
    </source>
</evidence>
<dbReference type="PANTHER" id="PTHR45453">
    <property type="entry name" value="PHOSPHATE REGULON SENSOR PROTEIN PHOR"/>
    <property type="match status" value="1"/>
</dbReference>
<keyword evidence="4" id="KW-0808">Transferase</keyword>
<evidence type="ECO:0000313" key="11">
    <source>
        <dbReference type="Proteomes" id="UP000245466"/>
    </source>
</evidence>
<dbReference type="CDD" id="cd00082">
    <property type="entry name" value="HisKA"/>
    <property type="match status" value="1"/>
</dbReference>
<dbReference type="PANTHER" id="PTHR45453:SF1">
    <property type="entry name" value="PHOSPHATE REGULON SENSOR PROTEIN PHOR"/>
    <property type="match status" value="1"/>
</dbReference>
<dbReference type="OrthoDB" id="1933776at2"/>